<dbReference type="EMBL" id="CP003326">
    <property type="protein sequence ID" value="AFS78467.1"/>
    <property type="molecule type" value="Genomic_DNA"/>
</dbReference>
<gene>
    <name evidence="1" type="ordered locus">Curi_c14570</name>
</gene>
<dbReference type="KEGG" id="cad:Curi_c14570"/>
<dbReference type="RefSeq" id="WP_014967604.1">
    <property type="nucleotide sequence ID" value="NC_018664.1"/>
</dbReference>
<dbReference type="Proteomes" id="UP000006094">
    <property type="component" value="Chromosome"/>
</dbReference>
<dbReference type="HOGENOM" id="CLU_2492274_0_0_9"/>
<evidence type="ECO:0000313" key="2">
    <source>
        <dbReference type="Proteomes" id="UP000006094"/>
    </source>
</evidence>
<reference evidence="1 2" key="1">
    <citation type="journal article" date="2012" name="PLoS ONE">
        <title>The purine-utilizing bacterium Clostridium acidurici 9a: a genome-guided metabolic reconsideration.</title>
        <authorList>
            <person name="Hartwich K."/>
            <person name="Poehlein A."/>
            <person name="Daniel R."/>
        </authorList>
    </citation>
    <scope>NUCLEOTIDE SEQUENCE [LARGE SCALE GENOMIC DNA]</scope>
    <source>
        <strain evidence="2">ATCC 7906 / DSM 604 / BCRC 14475 / CIP 104303 / KCTC 5404 / NCIMB 10678 / 9a</strain>
    </source>
</reference>
<organism evidence="1 2">
    <name type="scientific">Gottschalkia acidurici (strain ATCC 7906 / DSM 604 / BCRC 14475 / CIP 104303 / KCTC 5404 / NCIMB 10678 / 9a)</name>
    <name type="common">Clostridium acidurici</name>
    <dbReference type="NCBI Taxonomy" id="1128398"/>
    <lineage>
        <taxon>Bacteria</taxon>
        <taxon>Bacillati</taxon>
        <taxon>Bacillota</taxon>
        <taxon>Tissierellia</taxon>
        <taxon>Tissierellales</taxon>
        <taxon>Gottschalkiaceae</taxon>
        <taxon>Gottschalkia</taxon>
    </lineage>
</organism>
<protein>
    <submittedName>
        <fullName evidence="1">Uncharacterized protein</fullName>
    </submittedName>
</protein>
<sequence length="86" mass="9600">MLIDGSFETEYNTLYQGQVFSDINSITSKLAARSSNSWTHNGYDYRRIDSGSTYEVTVGGTYKRLGASTNVYSTAEFYCTLRGAIQ</sequence>
<dbReference type="AlphaFoldDB" id="K0B098"/>
<proteinExistence type="predicted"/>
<name>K0B098_GOTA9</name>
<keyword evidence="2" id="KW-1185">Reference proteome</keyword>
<accession>K0B098</accession>
<evidence type="ECO:0000313" key="1">
    <source>
        <dbReference type="EMBL" id="AFS78467.1"/>
    </source>
</evidence>